<evidence type="ECO:0000256" key="1">
    <source>
        <dbReference type="ARBA" id="ARBA00022527"/>
    </source>
</evidence>
<gene>
    <name evidence="3" type="ORF">LJ657_01200</name>
</gene>
<dbReference type="SUPFAM" id="SSF55874">
    <property type="entry name" value="ATPase domain of HSP90 chaperone/DNA topoisomerase II/histidine kinase"/>
    <property type="match status" value="1"/>
</dbReference>
<proteinExistence type="predicted"/>
<keyword evidence="4" id="KW-1185">Reference proteome</keyword>
<dbReference type="EMBL" id="JAJSBI010000001">
    <property type="protein sequence ID" value="MCD9872318.1"/>
    <property type="molecule type" value="Genomic_DNA"/>
</dbReference>
<accession>A0A9Q3VJA6</accession>
<dbReference type="InterPro" id="IPR050267">
    <property type="entry name" value="Anti-sigma-factor_SerPK"/>
</dbReference>
<evidence type="ECO:0000313" key="3">
    <source>
        <dbReference type="EMBL" id="MCD9872318.1"/>
    </source>
</evidence>
<dbReference type="Pfam" id="PF13581">
    <property type="entry name" value="HATPase_c_2"/>
    <property type="match status" value="1"/>
</dbReference>
<name>A0A9Q3VJA6_9ACTN</name>
<keyword evidence="3" id="KW-0547">Nucleotide-binding</keyword>
<dbReference type="Proteomes" id="UP001108029">
    <property type="component" value="Unassembled WGS sequence"/>
</dbReference>
<evidence type="ECO:0000259" key="2">
    <source>
        <dbReference type="Pfam" id="PF13581"/>
    </source>
</evidence>
<evidence type="ECO:0000313" key="4">
    <source>
        <dbReference type="Proteomes" id="UP001108029"/>
    </source>
</evidence>
<dbReference type="GO" id="GO:0005524">
    <property type="term" value="F:ATP binding"/>
    <property type="evidence" value="ECO:0007669"/>
    <property type="project" value="UniProtKB-KW"/>
</dbReference>
<keyword evidence="3" id="KW-0067">ATP-binding</keyword>
<sequence>MGYPMTLRGVRLARLHTRRRLTMWNWTGDIEDAVLVTSELLANAVLHGRLPGYELWLRIAELEDSGLSIEVSDPVLVFPRTAEERPDGEGGRGLLVVARLVVEIDWYLRPDVGKTVRARLAALRLRTPPA</sequence>
<comment type="caution">
    <text evidence="3">The sequence shown here is derived from an EMBL/GenBank/DDBJ whole genome shotgun (WGS) entry which is preliminary data.</text>
</comment>
<reference evidence="3" key="1">
    <citation type="submission" date="2021-12" db="EMBL/GenBank/DDBJ databases">
        <authorList>
            <person name="Lee J.-H."/>
            <person name="Kim S.-B."/>
        </authorList>
    </citation>
    <scope>NUCLEOTIDE SEQUENCE</scope>
    <source>
        <strain evidence="3">NR30</strain>
    </source>
</reference>
<dbReference type="InterPro" id="IPR036890">
    <property type="entry name" value="HATPase_C_sf"/>
</dbReference>
<keyword evidence="1" id="KW-0418">Kinase</keyword>
<dbReference type="RefSeq" id="WP_232646199.1">
    <property type="nucleotide sequence ID" value="NZ_JAJSBI010000001.1"/>
</dbReference>
<feature type="domain" description="Histidine kinase/HSP90-like ATPase" evidence="2">
    <location>
        <begin position="8"/>
        <end position="119"/>
    </location>
</feature>
<dbReference type="CDD" id="cd16936">
    <property type="entry name" value="HATPase_RsbW-like"/>
    <property type="match status" value="1"/>
</dbReference>
<protein>
    <submittedName>
        <fullName evidence="3">ATP-binding protein</fullName>
    </submittedName>
</protein>
<dbReference type="InterPro" id="IPR003594">
    <property type="entry name" value="HATPase_dom"/>
</dbReference>
<dbReference type="PANTHER" id="PTHR35526">
    <property type="entry name" value="ANTI-SIGMA-F FACTOR RSBW-RELATED"/>
    <property type="match status" value="1"/>
</dbReference>
<dbReference type="Gene3D" id="3.30.565.10">
    <property type="entry name" value="Histidine kinase-like ATPase, C-terminal domain"/>
    <property type="match status" value="1"/>
</dbReference>
<dbReference type="PANTHER" id="PTHR35526:SF3">
    <property type="entry name" value="ANTI-SIGMA-F FACTOR RSBW"/>
    <property type="match status" value="1"/>
</dbReference>
<dbReference type="GO" id="GO:0004674">
    <property type="term" value="F:protein serine/threonine kinase activity"/>
    <property type="evidence" value="ECO:0007669"/>
    <property type="project" value="UniProtKB-KW"/>
</dbReference>
<organism evidence="3 4">
    <name type="scientific">Streptomyces guryensis</name>
    <dbReference type="NCBI Taxonomy" id="2886947"/>
    <lineage>
        <taxon>Bacteria</taxon>
        <taxon>Bacillati</taxon>
        <taxon>Actinomycetota</taxon>
        <taxon>Actinomycetes</taxon>
        <taxon>Kitasatosporales</taxon>
        <taxon>Streptomycetaceae</taxon>
        <taxon>Streptomyces</taxon>
    </lineage>
</organism>
<keyword evidence="1" id="KW-0723">Serine/threonine-protein kinase</keyword>
<dbReference type="AlphaFoldDB" id="A0A9Q3VJA6"/>
<keyword evidence="1" id="KW-0808">Transferase</keyword>